<evidence type="ECO:0000313" key="4">
    <source>
        <dbReference type="Proteomes" id="UP000029989"/>
    </source>
</evidence>
<feature type="signal peptide" evidence="2">
    <location>
        <begin position="1"/>
        <end position="24"/>
    </location>
</feature>
<name>A0A0A0F5D4_9GAMM</name>
<keyword evidence="2" id="KW-0732">Signal</keyword>
<feature type="transmembrane region" description="Helical" evidence="1">
    <location>
        <begin position="224"/>
        <end position="241"/>
    </location>
</feature>
<organism evidence="3 4">
    <name type="scientific">Lysobacter arseniciresistens ZS79</name>
    <dbReference type="NCBI Taxonomy" id="913325"/>
    <lineage>
        <taxon>Bacteria</taxon>
        <taxon>Pseudomonadati</taxon>
        <taxon>Pseudomonadota</taxon>
        <taxon>Gammaproteobacteria</taxon>
        <taxon>Lysobacterales</taxon>
        <taxon>Lysobacteraceae</taxon>
        <taxon>Novilysobacter</taxon>
    </lineage>
</organism>
<evidence type="ECO:0000313" key="3">
    <source>
        <dbReference type="EMBL" id="KGM57583.1"/>
    </source>
</evidence>
<dbReference type="STRING" id="913325.N799_05875"/>
<evidence type="ECO:0000256" key="2">
    <source>
        <dbReference type="SAM" id="SignalP"/>
    </source>
</evidence>
<dbReference type="Pfam" id="PF07787">
    <property type="entry name" value="TMEM43"/>
    <property type="match status" value="1"/>
</dbReference>
<gene>
    <name evidence="3" type="ORF">N799_05875</name>
</gene>
<dbReference type="Proteomes" id="UP000029989">
    <property type="component" value="Unassembled WGS sequence"/>
</dbReference>
<keyword evidence="1" id="KW-0472">Membrane</keyword>
<dbReference type="InterPro" id="IPR012430">
    <property type="entry name" value="TMEM43_fam"/>
</dbReference>
<sequence>MKRLVVLACAWLAATWLAAGTVSAQVPLDAAPEGSLASGGELVDREFGVGTHRFGLDRRVEMFQWLRTGDGRYERAWKAALVDSSGFAPGHENPPSIPLDSLRVWAQDATLDGWPIDVTVLKVLGRWEDFRPNFSRLPGNLSATFQPDGDGLTSSENPLDPQIGDLRVTWRELVLPSLAGRVRLIDGTWQLAPRANRNPATPAVPQASAAVAVTGTAAPRASHWPWWIGGAVLLVAGLAWLSRRRR</sequence>
<keyword evidence="1" id="KW-0812">Transmembrane</keyword>
<keyword evidence="1" id="KW-1133">Transmembrane helix</keyword>
<reference evidence="3 4" key="1">
    <citation type="journal article" date="2015" name="Stand. Genomic Sci.">
        <title>Genomic information of the arsenic-resistant bacterium Lysobacter arseniciresistens type strain ZS79(T) and comparison of Lysobacter draft genomes.</title>
        <authorList>
            <person name="Liu L."/>
            <person name="Zhang S."/>
            <person name="Luo M."/>
            <person name="Wang G."/>
        </authorList>
    </citation>
    <scope>NUCLEOTIDE SEQUENCE [LARGE SCALE GENOMIC DNA]</scope>
    <source>
        <strain evidence="3 4">ZS79</strain>
    </source>
</reference>
<proteinExistence type="predicted"/>
<comment type="caution">
    <text evidence="3">The sequence shown here is derived from an EMBL/GenBank/DDBJ whole genome shotgun (WGS) entry which is preliminary data.</text>
</comment>
<feature type="chain" id="PRO_5001962748" evidence="2">
    <location>
        <begin position="25"/>
        <end position="246"/>
    </location>
</feature>
<dbReference type="AlphaFoldDB" id="A0A0A0F5D4"/>
<dbReference type="RefSeq" id="WP_036207112.1">
    <property type="nucleotide sequence ID" value="NZ_AVPT01000002.1"/>
</dbReference>
<protein>
    <submittedName>
        <fullName evidence="3">Uncharacterized protein</fullName>
    </submittedName>
</protein>
<dbReference type="OrthoDB" id="273988at2"/>
<evidence type="ECO:0000256" key="1">
    <source>
        <dbReference type="SAM" id="Phobius"/>
    </source>
</evidence>
<accession>A0A0A0F5D4</accession>
<keyword evidence="4" id="KW-1185">Reference proteome</keyword>
<dbReference type="EMBL" id="AVPT01000002">
    <property type="protein sequence ID" value="KGM57583.1"/>
    <property type="molecule type" value="Genomic_DNA"/>
</dbReference>